<evidence type="ECO:0000313" key="14">
    <source>
        <dbReference type="EMBL" id="GFY46479.1"/>
    </source>
</evidence>
<keyword evidence="4 12" id="KW-0812">Transmembrane</keyword>
<dbReference type="PANTHER" id="PTHR24248">
    <property type="entry name" value="ADRENERGIC RECEPTOR-RELATED G-PROTEIN COUPLED RECEPTOR"/>
    <property type="match status" value="1"/>
</dbReference>
<evidence type="ECO:0000256" key="10">
    <source>
        <dbReference type="ARBA" id="ARBA00023224"/>
    </source>
</evidence>
<dbReference type="Pfam" id="PF00001">
    <property type="entry name" value="7tm_1"/>
    <property type="match status" value="1"/>
</dbReference>
<feature type="compositionally biased region" description="Polar residues" evidence="11">
    <location>
        <begin position="55"/>
        <end position="68"/>
    </location>
</feature>
<keyword evidence="15" id="KW-1185">Reference proteome</keyword>
<dbReference type="InterPro" id="IPR000276">
    <property type="entry name" value="GPCR_Rhodpsn"/>
</dbReference>
<feature type="region of interest" description="Disordered" evidence="11">
    <location>
        <begin position="55"/>
        <end position="115"/>
    </location>
</feature>
<dbReference type="Gene3D" id="1.20.1070.10">
    <property type="entry name" value="Rhodopsin 7-helix transmembrane proteins"/>
    <property type="match status" value="1"/>
</dbReference>
<sequence>MQLLQLGLSDSIGSFSLTSFVSYQTNTSPLLNPKERAWSDRKSVINKKLRQITALEQQLPRNGSGSNDANHRNSSRHSNRVPGSTSSSERSLHRNLQRIQSPDGTPDVRPQQASKREVRTAKNLAIIVVFFMICWMPLYTVNCVQAFCSRCQVPTWLLDTFIILSHANSALNPFLYAYHMSDFRLALRQRFCCGGSGEGKCTFRLKPRNVEMESLSAPALSKMASKMADAKAGFTDLS</sequence>
<evidence type="ECO:0000256" key="8">
    <source>
        <dbReference type="ARBA" id="ARBA00023157"/>
    </source>
</evidence>
<feature type="transmembrane region" description="Helical" evidence="12">
    <location>
        <begin position="124"/>
        <end position="141"/>
    </location>
</feature>
<dbReference type="GO" id="GO:0005886">
    <property type="term" value="C:plasma membrane"/>
    <property type="evidence" value="ECO:0007669"/>
    <property type="project" value="UniProtKB-SubCell"/>
</dbReference>
<evidence type="ECO:0000259" key="13">
    <source>
        <dbReference type="PROSITE" id="PS50262"/>
    </source>
</evidence>
<dbReference type="SUPFAM" id="SSF81321">
    <property type="entry name" value="Family A G protein-coupled receptor-like"/>
    <property type="match status" value="1"/>
</dbReference>
<organism evidence="14 15">
    <name type="scientific">Trichonephila inaurata madagascariensis</name>
    <dbReference type="NCBI Taxonomy" id="2747483"/>
    <lineage>
        <taxon>Eukaryota</taxon>
        <taxon>Metazoa</taxon>
        <taxon>Ecdysozoa</taxon>
        <taxon>Arthropoda</taxon>
        <taxon>Chelicerata</taxon>
        <taxon>Arachnida</taxon>
        <taxon>Araneae</taxon>
        <taxon>Araneomorphae</taxon>
        <taxon>Entelegynae</taxon>
        <taxon>Araneoidea</taxon>
        <taxon>Nephilidae</taxon>
        <taxon>Trichonephila</taxon>
        <taxon>Trichonephila inaurata</taxon>
    </lineage>
</organism>
<keyword evidence="8" id="KW-1015">Disulfide bond</keyword>
<dbReference type="AlphaFoldDB" id="A0A8X6X3Z7"/>
<dbReference type="InterPro" id="IPR017452">
    <property type="entry name" value="GPCR_Rhodpsn_7TM"/>
</dbReference>
<evidence type="ECO:0000256" key="1">
    <source>
        <dbReference type="ARBA" id="ARBA00004651"/>
    </source>
</evidence>
<name>A0A8X6X3Z7_9ARAC</name>
<evidence type="ECO:0000313" key="15">
    <source>
        <dbReference type="Proteomes" id="UP000886998"/>
    </source>
</evidence>
<dbReference type="GO" id="GO:0043410">
    <property type="term" value="P:positive regulation of MAPK cascade"/>
    <property type="evidence" value="ECO:0007669"/>
    <property type="project" value="TreeGrafter"/>
</dbReference>
<keyword evidence="5 12" id="KW-1133">Transmembrane helix</keyword>
<keyword evidence="9 14" id="KW-0675">Receptor</keyword>
<evidence type="ECO:0000256" key="4">
    <source>
        <dbReference type="ARBA" id="ARBA00022692"/>
    </source>
</evidence>
<keyword evidence="10" id="KW-0807">Transducer</keyword>
<dbReference type="PRINTS" id="PR00237">
    <property type="entry name" value="GPCRRHODOPSN"/>
</dbReference>
<keyword evidence="6" id="KW-0297">G-protein coupled receptor</keyword>
<dbReference type="OrthoDB" id="284782at2759"/>
<evidence type="ECO:0000256" key="3">
    <source>
        <dbReference type="ARBA" id="ARBA00022475"/>
    </source>
</evidence>
<gene>
    <name evidence="14" type="primary">Adora2a</name>
    <name evidence="14" type="ORF">TNIN_451081</name>
</gene>
<evidence type="ECO:0000256" key="5">
    <source>
        <dbReference type="ARBA" id="ARBA00022989"/>
    </source>
</evidence>
<evidence type="ECO:0000256" key="12">
    <source>
        <dbReference type="SAM" id="Phobius"/>
    </source>
</evidence>
<dbReference type="PANTHER" id="PTHR24248:SF199">
    <property type="entry name" value="IP13425P-RELATED"/>
    <property type="match status" value="1"/>
</dbReference>
<keyword evidence="7 12" id="KW-0472">Membrane</keyword>
<dbReference type="GO" id="GO:0071880">
    <property type="term" value="P:adenylate cyclase-activating adrenergic receptor signaling pathway"/>
    <property type="evidence" value="ECO:0007669"/>
    <property type="project" value="TreeGrafter"/>
</dbReference>
<dbReference type="GO" id="GO:0004993">
    <property type="term" value="F:G protein-coupled serotonin receptor activity"/>
    <property type="evidence" value="ECO:0007669"/>
    <property type="project" value="UniProtKB-ARBA"/>
</dbReference>
<protein>
    <submittedName>
        <fullName evidence="14">Adenosine receptor A2a</fullName>
    </submittedName>
</protein>
<dbReference type="PROSITE" id="PS50262">
    <property type="entry name" value="G_PROTEIN_RECEP_F1_2"/>
    <property type="match status" value="1"/>
</dbReference>
<feature type="domain" description="G-protein coupled receptors family 1 profile" evidence="13">
    <location>
        <begin position="92"/>
        <end position="176"/>
    </location>
</feature>
<evidence type="ECO:0000256" key="9">
    <source>
        <dbReference type="ARBA" id="ARBA00023170"/>
    </source>
</evidence>
<reference evidence="14" key="1">
    <citation type="submission" date="2020-08" db="EMBL/GenBank/DDBJ databases">
        <title>Multicomponent nature underlies the extraordinary mechanical properties of spider dragline silk.</title>
        <authorList>
            <person name="Kono N."/>
            <person name="Nakamura H."/>
            <person name="Mori M."/>
            <person name="Yoshida Y."/>
            <person name="Ohtoshi R."/>
            <person name="Malay A.D."/>
            <person name="Moran D.A.P."/>
            <person name="Tomita M."/>
            <person name="Numata K."/>
            <person name="Arakawa K."/>
        </authorList>
    </citation>
    <scope>NUCLEOTIDE SEQUENCE</scope>
</reference>
<dbReference type="EMBL" id="BMAV01005428">
    <property type="protein sequence ID" value="GFY46479.1"/>
    <property type="molecule type" value="Genomic_DNA"/>
</dbReference>
<accession>A0A8X6X3Z7</accession>
<comment type="subcellular location">
    <subcellularLocation>
        <location evidence="1">Cell membrane</location>
        <topology evidence="1">Multi-pass membrane protein</topology>
    </subcellularLocation>
</comment>
<evidence type="ECO:0000256" key="2">
    <source>
        <dbReference type="ARBA" id="ARBA00010663"/>
    </source>
</evidence>
<evidence type="ECO:0000256" key="11">
    <source>
        <dbReference type="SAM" id="MobiDB-lite"/>
    </source>
</evidence>
<dbReference type="Proteomes" id="UP000886998">
    <property type="component" value="Unassembled WGS sequence"/>
</dbReference>
<keyword evidence="3" id="KW-1003">Cell membrane</keyword>
<evidence type="ECO:0000256" key="6">
    <source>
        <dbReference type="ARBA" id="ARBA00023040"/>
    </source>
</evidence>
<comment type="caution">
    <text evidence="14">The sequence shown here is derived from an EMBL/GenBank/DDBJ whole genome shotgun (WGS) entry which is preliminary data.</text>
</comment>
<proteinExistence type="inferred from homology"/>
<evidence type="ECO:0000256" key="7">
    <source>
        <dbReference type="ARBA" id="ARBA00023136"/>
    </source>
</evidence>
<comment type="similarity">
    <text evidence="2">Belongs to the G-protein coupled receptor 1 family.</text>
</comment>